<dbReference type="EMBL" id="JAQLKE010000052">
    <property type="protein sequence ID" value="MDB7085756.1"/>
    <property type="molecule type" value="Genomic_DNA"/>
</dbReference>
<evidence type="ECO:0000313" key="3">
    <source>
        <dbReference type="Proteomes" id="UP001211987"/>
    </source>
</evidence>
<name>A0AB35IQ15_9FIRM</name>
<protein>
    <submittedName>
        <fullName evidence="2">Glycosyltransferase</fullName>
        <ecNumber evidence="2">2.4.-.-</ecNumber>
    </submittedName>
</protein>
<dbReference type="PANTHER" id="PTHR22916">
    <property type="entry name" value="GLYCOSYLTRANSFERASE"/>
    <property type="match status" value="1"/>
</dbReference>
<dbReference type="Pfam" id="PF00535">
    <property type="entry name" value="Glycos_transf_2"/>
    <property type="match status" value="1"/>
</dbReference>
<dbReference type="InterPro" id="IPR029044">
    <property type="entry name" value="Nucleotide-diphossugar_trans"/>
</dbReference>
<gene>
    <name evidence="2" type="ORF">PM738_18315</name>
</gene>
<sequence>MKKVNVLIPTYNGENYLRYQLDSIIDQNYKNIDVYIRDDGSTDNTLEIIKEYCEKKIMGIRFFYIESNGENLGYPDCIWKMIEIIPSADYYAFCDQDDWWAPDKIKSAVELLEQVDNQVPAMTFCKFDYYNQNMEYIRHGDCYNGKLTFEKGIYYTFAPGFTQVVNKALIDKLEIEYLLKKGVSHDIWCQWVSLSIGIILPDDRVLAHYRRHEKAVTSANVSKIKIIKRWWNKEIKGDDMCNWQKSFWYFKNKHLEEIDDKYKKTLLLFANINPTLLMRLKKAFYLKRLRPTIGGEVVLRILFLLKKC</sequence>
<dbReference type="RefSeq" id="WP_272019319.1">
    <property type="nucleotide sequence ID" value="NZ_JAQLKE010000052.1"/>
</dbReference>
<dbReference type="Gene3D" id="3.90.550.10">
    <property type="entry name" value="Spore Coat Polysaccharide Biosynthesis Protein SpsA, Chain A"/>
    <property type="match status" value="1"/>
</dbReference>
<proteinExistence type="predicted"/>
<organism evidence="2 3">
    <name type="scientific">Thomasclavelia ramosa</name>
    <dbReference type="NCBI Taxonomy" id="1547"/>
    <lineage>
        <taxon>Bacteria</taxon>
        <taxon>Bacillati</taxon>
        <taxon>Bacillota</taxon>
        <taxon>Erysipelotrichia</taxon>
        <taxon>Erysipelotrichales</taxon>
        <taxon>Coprobacillaceae</taxon>
        <taxon>Thomasclavelia</taxon>
    </lineage>
</organism>
<dbReference type="SUPFAM" id="SSF53448">
    <property type="entry name" value="Nucleotide-diphospho-sugar transferases"/>
    <property type="match status" value="1"/>
</dbReference>
<accession>A0AB35IQ15</accession>
<feature type="domain" description="Glycosyltransferase 2-like" evidence="1">
    <location>
        <begin position="6"/>
        <end position="171"/>
    </location>
</feature>
<dbReference type="InterPro" id="IPR001173">
    <property type="entry name" value="Glyco_trans_2-like"/>
</dbReference>
<evidence type="ECO:0000313" key="2">
    <source>
        <dbReference type="EMBL" id="MDB7085756.1"/>
    </source>
</evidence>
<evidence type="ECO:0000259" key="1">
    <source>
        <dbReference type="Pfam" id="PF00535"/>
    </source>
</evidence>
<dbReference type="GO" id="GO:0016758">
    <property type="term" value="F:hexosyltransferase activity"/>
    <property type="evidence" value="ECO:0007669"/>
    <property type="project" value="UniProtKB-ARBA"/>
</dbReference>
<reference evidence="2" key="1">
    <citation type="submission" date="2023-01" db="EMBL/GenBank/DDBJ databases">
        <title>Human gut microbiome strain richness.</title>
        <authorList>
            <person name="Chen-Liaw A."/>
        </authorList>
    </citation>
    <scope>NUCLEOTIDE SEQUENCE</scope>
    <source>
        <strain evidence="2">1001217st2_G6_1001217B_191108</strain>
    </source>
</reference>
<comment type="caution">
    <text evidence="2">The sequence shown here is derived from an EMBL/GenBank/DDBJ whole genome shotgun (WGS) entry which is preliminary data.</text>
</comment>
<keyword evidence="2" id="KW-0808">Transferase</keyword>
<dbReference type="Proteomes" id="UP001211987">
    <property type="component" value="Unassembled WGS sequence"/>
</dbReference>
<dbReference type="AlphaFoldDB" id="A0AB35IQ15"/>
<keyword evidence="2" id="KW-0328">Glycosyltransferase</keyword>
<dbReference type="PANTHER" id="PTHR22916:SF3">
    <property type="entry name" value="UDP-GLCNAC:BETAGAL BETA-1,3-N-ACETYLGLUCOSAMINYLTRANSFERASE-LIKE PROTEIN 1"/>
    <property type="match status" value="1"/>
</dbReference>
<dbReference type="EC" id="2.4.-.-" evidence="2"/>